<gene>
    <name evidence="1" type="ORF">POM88_020000</name>
</gene>
<keyword evidence="2" id="KW-1185">Reference proteome</keyword>
<evidence type="ECO:0000313" key="1">
    <source>
        <dbReference type="EMBL" id="KAK1382265.1"/>
    </source>
</evidence>
<reference evidence="1" key="2">
    <citation type="submission" date="2023-05" db="EMBL/GenBank/DDBJ databases">
        <authorList>
            <person name="Schelkunov M.I."/>
        </authorList>
    </citation>
    <scope>NUCLEOTIDE SEQUENCE</scope>
    <source>
        <strain evidence="1">Hsosn_3</strain>
        <tissue evidence="1">Leaf</tissue>
    </source>
</reference>
<evidence type="ECO:0000313" key="2">
    <source>
        <dbReference type="Proteomes" id="UP001237642"/>
    </source>
</evidence>
<dbReference type="Proteomes" id="UP001237642">
    <property type="component" value="Unassembled WGS sequence"/>
</dbReference>
<comment type="caution">
    <text evidence="1">The sequence shown here is derived from an EMBL/GenBank/DDBJ whole genome shotgun (WGS) entry which is preliminary data.</text>
</comment>
<dbReference type="EMBL" id="JAUIZM010000005">
    <property type="protein sequence ID" value="KAK1382265.1"/>
    <property type="molecule type" value="Genomic_DNA"/>
</dbReference>
<protein>
    <submittedName>
        <fullName evidence="1">Uncharacterized protein</fullName>
    </submittedName>
</protein>
<sequence>MDWVRRKIGFDGMIVAEPQGRNGGLPFLWKEMDHENLIDRALTTASWLEMFPMGKLYNLEGSTSDNNPLLLVPVVQIQAATTRSFRFENAWLTDPMCEQLVRNGWERNSGSNIQEKIQNCGGEVGSVGKGSNGYASQESNNIIKGETWKQRLRGMKPGPTTPIDHHNVPYIVNIVWIQLMASSQTTYPSKEKASFIEVILMETAEINLGFSMKHMGRFMELEIKLNSREEKTLIEKRKALQ</sequence>
<organism evidence="1 2">
    <name type="scientific">Heracleum sosnowskyi</name>
    <dbReference type="NCBI Taxonomy" id="360622"/>
    <lineage>
        <taxon>Eukaryota</taxon>
        <taxon>Viridiplantae</taxon>
        <taxon>Streptophyta</taxon>
        <taxon>Embryophyta</taxon>
        <taxon>Tracheophyta</taxon>
        <taxon>Spermatophyta</taxon>
        <taxon>Magnoliopsida</taxon>
        <taxon>eudicotyledons</taxon>
        <taxon>Gunneridae</taxon>
        <taxon>Pentapetalae</taxon>
        <taxon>asterids</taxon>
        <taxon>campanulids</taxon>
        <taxon>Apiales</taxon>
        <taxon>Apiaceae</taxon>
        <taxon>Apioideae</taxon>
        <taxon>apioid superclade</taxon>
        <taxon>Tordylieae</taxon>
        <taxon>Tordyliinae</taxon>
        <taxon>Heracleum</taxon>
    </lineage>
</organism>
<dbReference type="AlphaFoldDB" id="A0AAD8IB48"/>
<proteinExistence type="predicted"/>
<accession>A0AAD8IB48</accession>
<name>A0AAD8IB48_9APIA</name>
<reference evidence="1" key="1">
    <citation type="submission" date="2023-02" db="EMBL/GenBank/DDBJ databases">
        <title>Genome of toxic invasive species Heracleum sosnowskyi carries increased number of genes despite the absence of recent whole-genome duplications.</title>
        <authorList>
            <person name="Schelkunov M."/>
            <person name="Shtratnikova V."/>
            <person name="Makarenko M."/>
            <person name="Klepikova A."/>
            <person name="Omelchenko D."/>
            <person name="Novikova G."/>
            <person name="Obukhova E."/>
            <person name="Bogdanov V."/>
            <person name="Penin A."/>
            <person name="Logacheva M."/>
        </authorList>
    </citation>
    <scope>NUCLEOTIDE SEQUENCE</scope>
    <source>
        <strain evidence="1">Hsosn_3</strain>
        <tissue evidence="1">Leaf</tissue>
    </source>
</reference>